<accession>A0A3Q7HMY9</accession>
<protein>
    <submittedName>
        <fullName evidence="5">Uncharacterized protein</fullName>
    </submittedName>
</protein>
<dbReference type="GO" id="GO:0016779">
    <property type="term" value="F:nucleotidyltransferase activity"/>
    <property type="evidence" value="ECO:0007669"/>
    <property type="project" value="UniProtKB-KW"/>
</dbReference>
<evidence type="ECO:0000256" key="4">
    <source>
        <dbReference type="ARBA" id="ARBA00023163"/>
    </source>
</evidence>
<sequence length="345" mass="40268">MNVHSHSGKRRYTSNLSVTNDQARQKLFSLDFYSKKDRIPDYSDLNRIICTGQHNLVFLPILRGSFASLSKRNKFIISLHSIQGLENELMPCSGISIEIPVNGIFRRNSTLAYFDDPRYRRKSLGIIKYGTIETHSVINKEDLIEYRGVKEFRPKYEMKIVFFIPEELHILSRSFSLMVRNNSIVGVDTQITLNLRSQVGGLVRISIFLERRIRFQAYRRFDTTRNRKKNSKEYKKVQNWIYVQRIIPIRPVVTYEITDGINLGTLFPPDPLQERDNVQLRITCYVLNWNQDKKSSSCEEAHASFVEIRTNGLIRHFLKINLVKFPISYIRKRNDPSGSGLLSDN</sequence>
<dbReference type="PaxDb" id="4081-Solyc08g028930.1.1"/>
<dbReference type="PANTHER" id="PTHR34995">
    <property type="entry name" value="DNA-DIRECTED RNA POLYMERASE SUBUNIT BETA"/>
    <property type="match status" value="1"/>
</dbReference>
<keyword evidence="6" id="KW-1185">Reference proteome</keyword>
<dbReference type="AlphaFoldDB" id="A0A3Q7HMY9"/>
<keyword evidence="4" id="KW-0804">Transcription</keyword>
<dbReference type="InterPro" id="IPR050254">
    <property type="entry name" value="RNA_pol_beta''_euk"/>
</dbReference>
<dbReference type="Gramene" id="Solyc08g028920.2.1">
    <property type="protein sequence ID" value="Solyc08g028920.2.1"/>
    <property type="gene ID" value="Solyc08g028920.2"/>
</dbReference>
<evidence type="ECO:0000256" key="3">
    <source>
        <dbReference type="ARBA" id="ARBA00022695"/>
    </source>
</evidence>
<reference evidence="5" key="2">
    <citation type="submission" date="2019-01" db="UniProtKB">
        <authorList>
            <consortium name="EnsemblPlants"/>
        </authorList>
    </citation>
    <scope>IDENTIFICATION</scope>
    <source>
        <strain evidence="5">cv. Heinz 1706</strain>
    </source>
</reference>
<dbReference type="PANTHER" id="PTHR34995:SF1">
    <property type="entry name" value="DNA-DIRECTED RNA POLYMERASE SUBUNIT BETA"/>
    <property type="match status" value="1"/>
</dbReference>
<evidence type="ECO:0000313" key="5">
    <source>
        <dbReference type="EnsemblPlants" id="Solyc08g028920.2.1"/>
    </source>
</evidence>
<keyword evidence="3" id="KW-0548">Nucleotidyltransferase</keyword>
<reference evidence="5" key="1">
    <citation type="journal article" date="2012" name="Nature">
        <title>The tomato genome sequence provides insights into fleshy fruit evolution.</title>
        <authorList>
            <consortium name="Tomato Genome Consortium"/>
        </authorList>
    </citation>
    <scope>NUCLEOTIDE SEQUENCE [LARGE SCALE GENOMIC DNA]</scope>
    <source>
        <strain evidence="5">cv. Heinz 1706</strain>
    </source>
</reference>
<name>A0A3Q7HMY9_SOLLC</name>
<keyword evidence="2" id="KW-0808">Transferase</keyword>
<dbReference type="EnsemblPlants" id="Solyc08g028920.2.1">
    <property type="protein sequence ID" value="Solyc08g028920.2.1"/>
    <property type="gene ID" value="Solyc08g028920.2"/>
</dbReference>
<dbReference type="OMA" id="CEEAHAS"/>
<dbReference type="STRING" id="4081.A0A3Q7HMY9"/>
<keyword evidence="1" id="KW-0240">DNA-directed RNA polymerase</keyword>
<organism evidence="5">
    <name type="scientific">Solanum lycopersicum</name>
    <name type="common">Tomato</name>
    <name type="synonym">Lycopersicon esculentum</name>
    <dbReference type="NCBI Taxonomy" id="4081"/>
    <lineage>
        <taxon>Eukaryota</taxon>
        <taxon>Viridiplantae</taxon>
        <taxon>Streptophyta</taxon>
        <taxon>Embryophyta</taxon>
        <taxon>Tracheophyta</taxon>
        <taxon>Spermatophyta</taxon>
        <taxon>Magnoliopsida</taxon>
        <taxon>eudicotyledons</taxon>
        <taxon>Gunneridae</taxon>
        <taxon>Pentapetalae</taxon>
        <taxon>asterids</taxon>
        <taxon>lamiids</taxon>
        <taxon>Solanales</taxon>
        <taxon>Solanaceae</taxon>
        <taxon>Solanoideae</taxon>
        <taxon>Solaneae</taxon>
        <taxon>Solanum</taxon>
        <taxon>Solanum subgen. Lycopersicon</taxon>
    </lineage>
</organism>
<evidence type="ECO:0000256" key="2">
    <source>
        <dbReference type="ARBA" id="ARBA00022679"/>
    </source>
</evidence>
<dbReference type="GO" id="GO:0000428">
    <property type="term" value="C:DNA-directed RNA polymerase complex"/>
    <property type="evidence" value="ECO:0007669"/>
    <property type="project" value="UniProtKB-KW"/>
</dbReference>
<evidence type="ECO:0000313" key="6">
    <source>
        <dbReference type="Proteomes" id="UP000004994"/>
    </source>
</evidence>
<dbReference type="InParanoid" id="A0A3Q7HMY9"/>
<proteinExistence type="predicted"/>
<evidence type="ECO:0000256" key="1">
    <source>
        <dbReference type="ARBA" id="ARBA00022478"/>
    </source>
</evidence>
<dbReference type="Proteomes" id="UP000004994">
    <property type="component" value="Chromosome 8"/>
</dbReference>